<feature type="domain" description="ATP-grasp" evidence="5">
    <location>
        <begin position="107"/>
        <end position="324"/>
    </location>
</feature>
<evidence type="ECO:0000256" key="3">
    <source>
        <dbReference type="ARBA" id="ARBA00022840"/>
    </source>
</evidence>
<dbReference type="PROSITE" id="PS00867">
    <property type="entry name" value="CPSASE_2"/>
    <property type="match status" value="1"/>
</dbReference>
<keyword evidence="1" id="KW-0436">Ligase</keyword>
<dbReference type="PROSITE" id="PS50975">
    <property type="entry name" value="ATP_GRASP"/>
    <property type="match status" value="1"/>
</dbReference>
<dbReference type="Proteomes" id="UP000183053">
    <property type="component" value="Unassembled WGS sequence"/>
</dbReference>
<evidence type="ECO:0000256" key="2">
    <source>
        <dbReference type="ARBA" id="ARBA00022741"/>
    </source>
</evidence>
<dbReference type="Pfam" id="PF13535">
    <property type="entry name" value="ATP-grasp_4"/>
    <property type="match status" value="1"/>
</dbReference>
<reference evidence="7" key="1">
    <citation type="submission" date="2016-10" db="EMBL/GenBank/DDBJ databases">
        <authorList>
            <person name="Varghese N."/>
            <person name="Submissions S."/>
        </authorList>
    </citation>
    <scope>NUCLEOTIDE SEQUENCE [LARGE SCALE GENOMIC DNA]</scope>
    <source>
        <strain evidence="7">DSM 44142</strain>
    </source>
</reference>
<dbReference type="InterPro" id="IPR005479">
    <property type="entry name" value="CPAse_ATP-bd"/>
</dbReference>
<evidence type="ECO:0000313" key="6">
    <source>
        <dbReference type="EMBL" id="SDR13440.1"/>
    </source>
</evidence>
<proteinExistence type="predicted"/>
<dbReference type="GO" id="GO:0046872">
    <property type="term" value="F:metal ion binding"/>
    <property type="evidence" value="ECO:0007669"/>
    <property type="project" value="InterPro"/>
</dbReference>
<protein>
    <submittedName>
        <fullName evidence="6">ATP-grasp domain-containing protein</fullName>
    </submittedName>
</protein>
<organism evidence="6 7">
    <name type="scientific">Tsukamurella pulmonis</name>
    <dbReference type="NCBI Taxonomy" id="47312"/>
    <lineage>
        <taxon>Bacteria</taxon>
        <taxon>Bacillati</taxon>
        <taxon>Actinomycetota</taxon>
        <taxon>Actinomycetes</taxon>
        <taxon>Mycobacteriales</taxon>
        <taxon>Tsukamurellaceae</taxon>
        <taxon>Tsukamurella</taxon>
    </lineage>
</organism>
<dbReference type="Gene3D" id="3.30.470.20">
    <property type="entry name" value="ATP-grasp fold, B domain"/>
    <property type="match status" value="1"/>
</dbReference>
<dbReference type="InterPro" id="IPR052032">
    <property type="entry name" value="ATP-dep_AA_Ligase"/>
</dbReference>
<gene>
    <name evidence="6" type="ORF">SAMN04489765_3384</name>
</gene>
<keyword evidence="7" id="KW-1185">Reference proteome</keyword>
<dbReference type="SUPFAM" id="SSF56059">
    <property type="entry name" value="Glutathione synthetase ATP-binding domain-like"/>
    <property type="match status" value="1"/>
</dbReference>
<dbReference type="STRING" id="47312.SAMN04489765_3384"/>
<keyword evidence="2 4" id="KW-0547">Nucleotide-binding</keyword>
<evidence type="ECO:0000313" key="7">
    <source>
        <dbReference type="Proteomes" id="UP000183053"/>
    </source>
</evidence>
<dbReference type="EMBL" id="FNLF01000002">
    <property type="protein sequence ID" value="SDR13440.1"/>
    <property type="molecule type" value="Genomic_DNA"/>
</dbReference>
<sequence length="439" mass="48606">MVMNIFVPGLTRQQRDELRTVDVGSDVRFHSLLDVDSLTRAEHLDFQDLLRRARVELDDFDGTVDAIIAHWDFPTSVLAPVLAAERSLPAPSVESVLSFEHKYWSRLIQRRAIPECVPRFAAFDPFDPAIEKSGVDLPFPYWVKPVKSHSSQLGFEVRDRAGFEAALDEIRREIRTVGDAFDEVLSTIDVPEAVRGVTGTSCIAEEIIEGIQAAPEVSMFRGEFVVHGLFDMQRSEDGHSFDRLSYPARSVPSDVQERMLAATESVLREAGFDNGCANAEFMWDERVDRISMIEVNTRISQSHSELFVKVDGTSNHAYATAVALGRRPHPEAGAGRYGAATKHLIGVHSDGVVRAVPTPEDIARLREELPDTVVQLDVAPGDRLSELPNQDPYRYVLATVYLGAADADGLAEAAARAEGFLPFQIDHGAAERFAPRRTA</sequence>
<dbReference type="InterPro" id="IPR011761">
    <property type="entry name" value="ATP-grasp"/>
</dbReference>
<evidence type="ECO:0000259" key="5">
    <source>
        <dbReference type="PROSITE" id="PS50975"/>
    </source>
</evidence>
<name>A0A1H1GJR5_9ACTN</name>
<dbReference type="PANTHER" id="PTHR43585:SF2">
    <property type="entry name" value="ATP-GRASP ENZYME FSQD"/>
    <property type="match status" value="1"/>
</dbReference>
<evidence type="ECO:0000256" key="1">
    <source>
        <dbReference type="ARBA" id="ARBA00022598"/>
    </source>
</evidence>
<dbReference type="PANTHER" id="PTHR43585">
    <property type="entry name" value="FUMIPYRROLE BIOSYNTHESIS PROTEIN C"/>
    <property type="match status" value="1"/>
</dbReference>
<accession>A0A1H1GJR5</accession>
<dbReference type="GO" id="GO:0016874">
    <property type="term" value="F:ligase activity"/>
    <property type="evidence" value="ECO:0007669"/>
    <property type="project" value="UniProtKB-KW"/>
</dbReference>
<evidence type="ECO:0000256" key="4">
    <source>
        <dbReference type="PROSITE-ProRule" id="PRU00409"/>
    </source>
</evidence>
<dbReference type="AlphaFoldDB" id="A0A1H1GJR5"/>
<keyword evidence="3 4" id="KW-0067">ATP-binding</keyword>
<dbReference type="GO" id="GO:0005524">
    <property type="term" value="F:ATP binding"/>
    <property type="evidence" value="ECO:0007669"/>
    <property type="project" value="UniProtKB-UniRule"/>
</dbReference>
<dbReference type="OrthoDB" id="8441067at2"/>